<keyword evidence="17" id="KW-0966">Cell projection</keyword>
<evidence type="ECO:0000256" key="4">
    <source>
        <dbReference type="ARBA" id="ARBA00022448"/>
    </source>
</evidence>
<dbReference type="GO" id="GO:0005525">
    <property type="term" value="F:GTP binding"/>
    <property type="evidence" value="ECO:0007669"/>
    <property type="project" value="UniProtKB-UniRule"/>
</dbReference>
<evidence type="ECO:0000256" key="1">
    <source>
        <dbReference type="ARBA" id="ARBA00004413"/>
    </source>
</evidence>
<evidence type="ECO:0000256" key="9">
    <source>
        <dbReference type="ARBA" id="ARBA00023134"/>
    </source>
</evidence>
<dbReference type="InterPro" id="IPR027417">
    <property type="entry name" value="P-loop_NTPase"/>
</dbReference>
<dbReference type="EMBL" id="SHMC01000001">
    <property type="protein sequence ID" value="TAA28645.1"/>
    <property type="molecule type" value="Genomic_DNA"/>
</dbReference>
<dbReference type="GO" id="GO:0044781">
    <property type="term" value="P:bacterial-type flagellum organization"/>
    <property type="evidence" value="ECO:0007669"/>
    <property type="project" value="UniProtKB-UniRule"/>
</dbReference>
<gene>
    <name evidence="17" type="primary">flhF</name>
    <name evidence="17" type="ORF">EA660_03440</name>
</gene>
<keyword evidence="4" id="KW-0813">Transport</keyword>
<evidence type="ECO:0000259" key="16">
    <source>
        <dbReference type="SMART" id="SM00962"/>
    </source>
</evidence>
<feature type="region of interest" description="Disordered" evidence="14">
    <location>
        <begin position="141"/>
        <end position="163"/>
    </location>
</feature>
<dbReference type="SMART" id="SM00382">
    <property type="entry name" value="AAA"/>
    <property type="match status" value="1"/>
</dbReference>
<keyword evidence="17" id="KW-0282">Flagellum</keyword>
<accession>A0A4V6MKR7</accession>
<protein>
    <recommendedName>
        <fullName evidence="3 13">Flagellar biosynthesis protein FlhF</fullName>
    </recommendedName>
</protein>
<dbReference type="RefSeq" id="WP_130550170.1">
    <property type="nucleotide sequence ID" value="NZ_SHMC01000001.1"/>
</dbReference>
<dbReference type="NCBIfam" id="TIGR03499">
    <property type="entry name" value="FlhF"/>
    <property type="match status" value="1"/>
</dbReference>
<evidence type="ECO:0000256" key="3">
    <source>
        <dbReference type="ARBA" id="ARBA00014919"/>
    </source>
</evidence>
<dbReference type="InterPro" id="IPR047040">
    <property type="entry name" value="FlhF__GTPase_dom"/>
</dbReference>
<dbReference type="SUPFAM" id="SSF52540">
    <property type="entry name" value="P-loop containing nucleoside triphosphate hydrolases"/>
    <property type="match status" value="1"/>
</dbReference>
<comment type="subcellular location">
    <subcellularLocation>
        <location evidence="1">Cell membrane</location>
        <topology evidence="1">Peripheral membrane protein</topology>
        <orientation evidence="1">Cytoplasmic side</orientation>
    </subcellularLocation>
</comment>
<keyword evidence="8" id="KW-0653">Protein transport</keyword>
<dbReference type="Gene3D" id="1.20.120.1380">
    <property type="entry name" value="Flagellar FlhF biosynthesis protein, N domain"/>
    <property type="match status" value="1"/>
</dbReference>
<dbReference type="InterPro" id="IPR000897">
    <property type="entry name" value="SRP54_GTPase_dom"/>
</dbReference>
<evidence type="ECO:0000256" key="14">
    <source>
        <dbReference type="SAM" id="MobiDB-lite"/>
    </source>
</evidence>
<keyword evidence="9" id="KW-0342">GTP-binding</keyword>
<dbReference type="SMART" id="SM00962">
    <property type="entry name" value="SRP54"/>
    <property type="match status" value="1"/>
</dbReference>
<evidence type="ECO:0000256" key="12">
    <source>
        <dbReference type="ARBA" id="ARBA00025337"/>
    </source>
</evidence>
<evidence type="ECO:0000259" key="15">
    <source>
        <dbReference type="SMART" id="SM00382"/>
    </source>
</evidence>
<dbReference type="PANTHER" id="PTHR43134">
    <property type="entry name" value="SIGNAL RECOGNITION PARTICLE RECEPTOR SUBUNIT ALPHA"/>
    <property type="match status" value="1"/>
</dbReference>
<feature type="domain" description="AAA+ ATPase" evidence="15">
    <location>
        <begin position="323"/>
        <end position="494"/>
    </location>
</feature>
<evidence type="ECO:0000313" key="18">
    <source>
        <dbReference type="Proteomes" id="UP000292627"/>
    </source>
</evidence>
<comment type="similarity">
    <text evidence="2">Belongs to the GTP-binding SRP family.</text>
</comment>
<evidence type="ECO:0000256" key="6">
    <source>
        <dbReference type="ARBA" id="ARBA00022741"/>
    </source>
</evidence>
<dbReference type="PANTHER" id="PTHR43134:SF3">
    <property type="entry name" value="FLAGELLAR BIOSYNTHESIS PROTEIN FLHF"/>
    <property type="match status" value="1"/>
</dbReference>
<dbReference type="OrthoDB" id="9778554at2"/>
<keyword evidence="7" id="KW-1005">Bacterial flagellum biogenesis</keyword>
<organism evidence="17 18">
    <name type="scientific">Pseudoxanthomonas winnipegensis</name>
    <dbReference type="NCBI Taxonomy" id="2480810"/>
    <lineage>
        <taxon>Bacteria</taxon>
        <taxon>Pseudomonadati</taxon>
        <taxon>Pseudomonadota</taxon>
        <taxon>Gammaproteobacteria</taxon>
        <taxon>Lysobacterales</taxon>
        <taxon>Lysobacteraceae</taxon>
        <taxon>Pseudoxanthomonas</taxon>
    </lineage>
</organism>
<evidence type="ECO:0000313" key="17">
    <source>
        <dbReference type="EMBL" id="TAA28645.1"/>
    </source>
</evidence>
<dbReference type="Gene3D" id="3.40.50.300">
    <property type="entry name" value="P-loop containing nucleotide triphosphate hydrolases"/>
    <property type="match status" value="1"/>
</dbReference>
<keyword evidence="6" id="KW-0547">Nucleotide-binding</keyword>
<dbReference type="AlphaFoldDB" id="A0A4V6MKR7"/>
<dbReference type="Pfam" id="PF00448">
    <property type="entry name" value="SRP54"/>
    <property type="match status" value="1"/>
</dbReference>
<dbReference type="GO" id="GO:0006614">
    <property type="term" value="P:SRP-dependent cotranslational protein targeting to membrane"/>
    <property type="evidence" value="ECO:0007669"/>
    <property type="project" value="UniProtKB-UniRule"/>
</dbReference>
<keyword evidence="5" id="KW-1003">Cell membrane</keyword>
<dbReference type="GO" id="GO:0015031">
    <property type="term" value="P:protein transport"/>
    <property type="evidence" value="ECO:0007669"/>
    <property type="project" value="UniProtKB-KW"/>
</dbReference>
<evidence type="ECO:0000256" key="10">
    <source>
        <dbReference type="ARBA" id="ARBA00023136"/>
    </source>
</evidence>
<reference evidence="17 18" key="1">
    <citation type="submission" date="2019-02" db="EMBL/GenBank/DDBJ databases">
        <title>WGS of Pseudoxanthomonas species novum from clinical isolates.</title>
        <authorList>
            <person name="Bernier A.-M."/>
            <person name="Bernard K."/>
            <person name="Vachon A."/>
        </authorList>
    </citation>
    <scope>NUCLEOTIDE SEQUENCE [LARGE SCALE GENOMIC DNA]</scope>
    <source>
        <strain evidence="17 18">NML171200</strain>
    </source>
</reference>
<evidence type="ECO:0000256" key="13">
    <source>
        <dbReference type="NCBIfam" id="TIGR03499"/>
    </source>
</evidence>
<dbReference type="GO" id="GO:0005886">
    <property type="term" value="C:plasma membrane"/>
    <property type="evidence" value="ECO:0007669"/>
    <property type="project" value="UniProtKB-SubCell"/>
</dbReference>
<evidence type="ECO:0000256" key="7">
    <source>
        <dbReference type="ARBA" id="ARBA00022795"/>
    </source>
</evidence>
<dbReference type="Proteomes" id="UP000292627">
    <property type="component" value="Unassembled WGS sequence"/>
</dbReference>
<feature type="compositionally biased region" description="Pro residues" evidence="14">
    <location>
        <begin position="146"/>
        <end position="158"/>
    </location>
</feature>
<evidence type="ECO:0000256" key="2">
    <source>
        <dbReference type="ARBA" id="ARBA00008531"/>
    </source>
</evidence>
<feature type="domain" description="SRP54-type proteins GTP-binding" evidence="16">
    <location>
        <begin position="324"/>
        <end position="515"/>
    </location>
</feature>
<dbReference type="FunFam" id="3.40.50.300:FF:000695">
    <property type="entry name" value="Flagellar biosynthesis regulator FlhF"/>
    <property type="match status" value="1"/>
</dbReference>
<sequence length="534" mass="55040">MNIKSFVASDMRTALRMIRDAQGPDAVILSSRPVAGGIEVVSATGYDQAALARAMRAVGADPADASPAALSALAQQQLPAGIPASVGIPAPSAPLPPVAAAPQPPAGQSDPAAAFAAALHQARPEASGSDSLLARARARLRGQPAEPAPTAAPAPERPAAPEATAQVDVQDFAAALRARLAESEAQATVTLDMTRPAQPINAAPVAPAAAARVEAPVEPARPALSVVPGVEMDPAIVAMREEMARMRALMEAQMEQLALERLRGSPARAAAFDALTGYGCEQALAQAVALRVDPSLPLAEVGAAMLAELADSLTVCASETIDEGGVIALVGPTGAGKTTTAAKLAARFAARHRARDVALITTDCERPGAHEQLQAYGRRLGITVCEARGIGGLQLALEQLADYPLVLVDTTGYAPTDRALFNQILWLRATTKVRSLLVLPANGHAQDMGEVIRRYRPAAPEGLILTKLDETGYLGSALSVAARTAMPIAYTTNGQRIDSDIDAADAAAIAQAMESARRSSDVATHGIETRHAVA</sequence>
<keyword evidence="11" id="KW-1006">Bacterial flagellum protein export</keyword>
<evidence type="ECO:0000256" key="5">
    <source>
        <dbReference type="ARBA" id="ARBA00022475"/>
    </source>
</evidence>
<keyword evidence="10" id="KW-0472">Membrane</keyword>
<dbReference type="InterPro" id="IPR003593">
    <property type="entry name" value="AAA+_ATPase"/>
</dbReference>
<comment type="caution">
    <text evidence="17">The sequence shown here is derived from an EMBL/GenBank/DDBJ whole genome shotgun (WGS) entry which is preliminary data.</text>
</comment>
<dbReference type="GO" id="GO:0005047">
    <property type="term" value="F:signal recognition particle binding"/>
    <property type="evidence" value="ECO:0007669"/>
    <property type="project" value="TreeGrafter"/>
</dbReference>
<evidence type="ECO:0000256" key="11">
    <source>
        <dbReference type="ARBA" id="ARBA00023225"/>
    </source>
</evidence>
<evidence type="ECO:0000256" key="8">
    <source>
        <dbReference type="ARBA" id="ARBA00022927"/>
    </source>
</evidence>
<dbReference type="CDD" id="cd17873">
    <property type="entry name" value="FlhF"/>
    <property type="match status" value="1"/>
</dbReference>
<dbReference type="InterPro" id="IPR020006">
    <property type="entry name" value="FlhF"/>
</dbReference>
<proteinExistence type="inferred from homology"/>
<keyword evidence="17" id="KW-0969">Cilium</keyword>
<dbReference type="GO" id="GO:0003924">
    <property type="term" value="F:GTPase activity"/>
    <property type="evidence" value="ECO:0007669"/>
    <property type="project" value="UniProtKB-UniRule"/>
</dbReference>
<comment type="function">
    <text evidence="12">Necessary for flagellar biosynthesis. May be involved in translocation of the flagellum.</text>
</comment>
<name>A0A4V6MKR7_9GAMM</name>